<dbReference type="Proteomes" id="UP000094472">
    <property type="component" value="Unassembled WGS sequence"/>
</dbReference>
<dbReference type="EMBL" id="LPWF01000004">
    <property type="protein sequence ID" value="ODS01680.1"/>
    <property type="molecule type" value="Genomic_DNA"/>
</dbReference>
<evidence type="ECO:0000313" key="3">
    <source>
        <dbReference type="EMBL" id="ODS01680.1"/>
    </source>
</evidence>
<gene>
    <name evidence="3" type="ORF">AUC69_05305</name>
</gene>
<feature type="compositionally biased region" description="Low complexity" evidence="1">
    <location>
        <begin position="37"/>
        <end position="71"/>
    </location>
</feature>
<evidence type="ECO:0000256" key="1">
    <source>
        <dbReference type="SAM" id="MobiDB-lite"/>
    </source>
</evidence>
<sequence length="221" mass="23112">MKLSGFRVASAAFLFGVLLLGAMLLALATGRALAQDGGNSSAAKKQAPPAAAQKKAPSAAPNWAAPADAANKPPPAKVAGSFGSWTLLCGKEAKDEKERCSLVMPLIEKETQKLVFRVIVTYGPKGNLVLRVDGPTGVALQRGVEFSPDTKKIYRMPFQTCLPMGCKALLLVPDELKKELSASKQGAITVYALNGKAVQTVTAFSGFGKGMAALDKHQAGQ</sequence>
<dbReference type="STRING" id="1774969.AUC69_05305"/>
<dbReference type="AlphaFoldDB" id="A0A1E3W7H3"/>
<keyword evidence="4" id="KW-1185">Reference proteome</keyword>
<evidence type="ECO:0008006" key="5">
    <source>
        <dbReference type="Google" id="ProtNLM"/>
    </source>
</evidence>
<name>A0A1E3W7H3_9HYPH</name>
<comment type="caution">
    <text evidence="3">The sequence shown here is derived from an EMBL/GenBank/DDBJ whole genome shotgun (WGS) entry which is preliminary data.</text>
</comment>
<organism evidence="3 4">
    <name type="scientific">Methyloceanibacter superfactus</name>
    <dbReference type="NCBI Taxonomy" id="1774969"/>
    <lineage>
        <taxon>Bacteria</taxon>
        <taxon>Pseudomonadati</taxon>
        <taxon>Pseudomonadota</taxon>
        <taxon>Alphaproteobacteria</taxon>
        <taxon>Hyphomicrobiales</taxon>
        <taxon>Hyphomicrobiaceae</taxon>
        <taxon>Methyloceanibacter</taxon>
    </lineage>
</organism>
<dbReference type="InterPro" id="IPR010642">
    <property type="entry name" value="Invasion_prot_B"/>
</dbReference>
<dbReference type="OrthoDB" id="9814802at2"/>
<feature type="chain" id="PRO_5009139200" description="Invasion associated locus B family protein" evidence="2">
    <location>
        <begin position="35"/>
        <end position="221"/>
    </location>
</feature>
<dbReference type="Pfam" id="PF06776">
    <property type="entry name" value="IalB"/>
    <property type="match status" value="1"/>
</dbReference>
<evidence type="ECO:0000313" key="4">
    <source>
        <dbReference type="Proteomes" id="UP000094472"/>
    </source>
</evidence>
<keyword evidence="2" id="KW-0732">Signal</keyword>
<feature type="signal peptide" evidence="2">
    <location>
        <begin position="1"/>
        <end position="34"/>
    </location>
</feature>
<accession>A0A1E3W7H3</accession>
<dbReference type="RefSeq" id="WP_069440555.1">
    <property type="nucleotide sequence ID" value="NZ_LPWF01000004.1"/>
</dbReference>
<evidence type="ECO:0000256" key="2">
    <source>
        <dbReference type="SAM" id="SignalP"/>
    </source>
</evidence>
<protein>
    <recommendedName>
        <fullName evidence="5">Invasion associated locus B family protein</fullName>
    </recommendedName>
</protein>
<dbReference type="Gene3D" id="2.60.40.1880">
    <property type="entry name" value="Invasion associated locus B (IalB) protein"/>
    <property type="match status" value="1"/>
</dbReference>
<reference evidence="3 4" key="1">
    <citation type="journal article" date="2016" name="Environ. Microbiol.">
        <title>New Methyloceanibacter diversity from North Sea sediments includes methanotroph containing solely the soluble methane monooxygenase.</title>
        <authorList>
            <person name="Vekeman B."/>
            <person name="Kerckhof F.M."/>
            <person name="Cremers G."/>
            <person name="de Vos P."/>
            <person name="Vandamme P."/>
            <person name="Boon N."/>
            <person name="Op den Camp H.J."/>
            <person name="Heylen K."/>
        </authorList>
    </citation>
    <scope>NUCLEOTIDE SEQUENCE [LARGE SCALE GENOMIC DNA]</scope>
    <source>
        <strain evidence="3 4">R-67175</strain>
    </source>
</reference>
<feature type="region of interest" description="Disordered" evidence="1">
    <location>
        <begin position="37"/>
        <end position="75"/>
    </location>
</feature>
<dbReference type="InterPro" id="IPR038696">
    <property type="entry name" value="IalB_sf"/>
</dbReference>
<proteinExistence type="predicted"/>